<name>M4VAN8_9BACT</name>
<feature type="region of interest" description="Disordered" evidence="1">
    <location>
        <begin position="531"/>
        <end position="561"/>
    </location>
</feature>
<protein>
    <submittedName>
        <fullName evidence="3">Uncharacterized protein</fullName>
    </submittedName>
</protein>
<feature type="region of interest" description="Disordered" evidence="1">
    <location>
        <begin position="702"/>
        <end position="728"/>
    </location>
</feature>
<dbReference type="AlphaFoldDB" id="M4VAN8"/>
<feature type="compositionally biased region" description="Pro residues" evidence="1">
    <location>
        <begin position="533"/>
        <end position="558"/>
    </location>
</feature>
<dbReference type="EMBL" id="CP003537">
    <property type="protein sequence ID" value="AGH95520.1"/>
    <property type="molecule type" value="Genomic_DNA"/>
</dbReference>
<dbReference type="HOGENOM" id="CLU_380230_0_0_7"/>
<evidence type="ECO:0000313" key="3">
    <source>
        <dbReference type="EMBL" id="AGH95520.1"/>
    </source>
</evidence>
<dbReference type="Proteomes" id="UP000012040">
    <property type="component" value="Chromosome"/>
</dbReference>
<dbReference type="PATRIC" id="fig|1184267.3.peg.1322"/>
<organism evidence="3 4">
    <name type="scientific">Pseudobdellovibrio exovorus JSS</name>
    <dbReference type="NCBI Taxonomy" id="1184267"/>
    <lineage>
        <taxon>Bacteria</taxon>
        <taxon>Pseudomonadati</taxon>
        <taxon>Bdellovibrionota</taxon>
        <taxon>Bdellovibrionia</taxon>
        <taxon>Bdellovibrionales</taxon>
        <taxon>Pseudobdellovibrionaceae</taxon>
        <taxon>Pseudobdellovibrio</taxon>
    </lineage>
</organism>
<sequence>MKSVTNLIKWTLIWTSAWSMLMSPLAAAQQVKKITRQEMQGYVNQLGLNKSITTGEFYQKNKHLFPPRIQKEVEAVFMTYKNTPMPRFEVATSKNTQGEEVPVIRVASADGQLINIQWLGESGRLLKFQNTFISEVDVINYQDMIYRVLNGDEKFRKQIQYTSKPQVTALTNKEKFRHVAYPAVNANSWKNMSARQKASYIVTMRQLWQDAREVLKQKELIDQKKKKRVQIFEQQNQSFFTFLHYLNIGEAFADNIDAARGGTRNYDPGQSCIIAGYVAERTQSGGCNYRTIDAQYSGGGQNSIYAAAKQACSGGQIACNPYVFGAPNGNPICVTPDASSSSDFQRATHWDGLCDSQSKLATNKIDVVRDTSRTQGRFGADNMSQSESERVNALKSDQAANNFQLTDQYITGLLKFRGLTTADSIFGQGGSIDSNMLQQVVLLRDAFNNEIRTARASCQVESDNDFAHERNYWEACDNLYRRQLFVNEFFAAKCTDNGGQLNEANLMCTCPGTPASEVTPGTRCVPAQVATATPPPVETPAPPPAVEPPAAPAEPPPQARERQRGNECNWLCKLGKVAVPVLVTAGAIYAITKLIPKNTVAGPQAAPDLCPNGLPAPCLQTCTPPLASINGQCACTACPPGQSRATGTTSDPCPVCATTAAPTNTYTCPDQSIVTGSTSEEALAKCPSYSCWNGQTYQNPMNCPPESSTTETGTSTGTGSGSGSGTGR</sequence>
<feature type="compositionally biased region" description="Gly residues" evidence="1">
    <location>
        <begin position="716"/>
        <end position="728"/>
    </location>
</feature>
<accession>M4VAN8</accession>
<dbReference type="OrthoDB" id="5287583at2"/>
<proteinExistence type="predicted"/>
<dbReference type="STRING" id="1184267.A11Q_1304"/>
<feature type="compositionally biased region" description="Low complexity" evidence="1">
    <location>
        <begin position="706"/>
        <end position="715"/>
    </location>
</feature>
<reference evidence="3 4" key="1">
    <citation type="journal article" date="2013" name="ISME J.">
        <title>By their genes ye shall know them: genomic signatures of predatory bacteria.</title>
        <authorList>
            <person name="Pasternak Z."/>
            <person name="Pietrokovski S."/>
            <person name="Rotem O."/>
            <person name="Gophna U."/>
            <person name="Lurie-Weinberger M.N."/>
            <person name="Jurkevitch E."/>
        </authorList>
    </citation>
    <scope>NUCLEOTIDE SEQUENCE [LARGE SCALE GENOMIC DNA]</scope>
    <source>
        <strain evidence="3 4">JSS</strain>
    </source>
</reference>
<dbReference type="eggNOG" id="ENOG5032IZF">
    <property type="taxonomic scope" value="Bacteria"/>
</dbReference>
<feature type="signal peptide" evidence="2">
    <location>
        <begin position="1"/>
        <end position="28"/>
    </location>
</feature>
<evidence type="ECO:0000256" key="1">
    <source>
        <dbReference type="SAM" id="MobiDB-lite"/>
    </source>
</evidence>
<evidence type="ECO:0000313" key="4">
    <source>
        <dbReference type="Proteomes" id="UP000012040"/>
    </source>
</evidence>
<dbReference type="KEGG" id="bex:A11Q_1304"/>
<keyword evidence="4" id="KW-1185">Reference proteome</keyword>
<keyword evidence="2" id="KW-0732">Signal</keyword>
<dbReference type="RefSeq" id="WP_015470010.1">
    <property type="nucleotide sequence ID" value="NC_020813.1"/>
</dbReference>
<gene>
    <name evidence="3" type="ORF">A11Q_1304</name>
</gene>
<evidence type="ECO:0000256" key="2">
    <source>
        <dbReference type="SAM" id="SignalP"/>
    </source>
</evidence>
<feature type="chain" id="PRO_5004060543" evidence="2">
    <location>
        <begin position="29"/>
        <end position="728"/>
    </location>
</feature>